<keyword evidence="5" id="KW-1185">Reference proteome</keyword>
<comment type="similarity">
    <text evidence="1">Belongs to the aldehyde dehydrogenase family.</text>
</comment>
<protein>
    <submittedName>
        <fullName evidence="4">NAD-dependent aldehyde dehydrogenase</fullName>
    </submittedName>
</protein>
<dbReference type="Gene3D" id="3.40.309.10">
    <property type="entry name" value="Aldehyde Dehydrogenase, Chain A, domain 2"/>
    <property type="match status" value="1"/>
</dbReference>
<evidence type="ECO:0000313" key="5">
    <source>
        <dbReference type="Proteomes" id="UP000051686"/>
    </source>
</evidence>
<keyword evidence="2" id="KW-0560">Oxidoreductase</keyword>
<dbReference type="InterPro" id="IPR016161">
    <property type="entry name" value="Ald_DH/histidinol_DH"/>
</dbReference>
<dbReference type="RefSeq" id="WP_057895540.1">
    <property type="nucleotide sequence ID" value="NZ_AZEH01000020.1"/>
</dbReference>
<organism evidence="4 5">
    <name type="scientific">Liquorilactobacillus oeni DSM 19972</name>
    <dbReference type="NCBI Taxonomy" id="1423777"/>
    <lineage>
        <taxon>Bacteria</taxon>
        <taxon>Bacillati</taxon>
        <taxon>Bacillota</taxon>
        <taxon>Bacilli</taxon>
        <taxon>Lactobacillales</taxon>
        <taxon>Lactobacillaceae</taxon>
        <taxon>Liquorilactobacillus</taxon>
    </lineage>
</organism>
<dbReference type="PATRIC" id="fig|1423777.3.peg.586"/>
<dbReference type="FunFam" id="3.40.309.10:FF:000009">
    <property type="entry name" value="Aldehyde dehydrogenase A"/>
    <property type="match status" value="1"/>
</dbReference>
<dbReference type="SUPFAM" id="SSF53720">
    <property type="entry name" value="ALDH-like"/>
    <property type="match status" value="1"/>
</dbReference>
<sequence length="454" mass="49052">MGYTVTNPYTGETLKTFSVQSDAEIEAALKKAEDFYQKQKKVAVAARAAKLKRFGEVLLAHKEELAHEAALNMGKRLSEGRGEVELCVKLAEYYASNVELLQSKPYSYAGGKKALLEYHSLGIIASIEPWNFPYSQVVRVLAPNYLIGNPVVLKHAGIVAGCASLLEKMVQEAGWEEGAFKNLFVSHKQVSQIIADERVQGVALTGSEAVGRTIAGAAGKSLVKSTMELGGSDVFAILDDADLRLAVADATSARLRNCGQVCTSAKRFIVEKKVAAEFIAGIKKTFTTQQMGDPLDETTELAPLSSHNAAVELQKQVDTAIARGAKVLVEGGIVEGKGNFFKPVVLTDVTTDNPAYRQEFFGPVAQVFIAENDDEVVALANDSDYGLAGAVYGKDETRAHRVASQIETGQVFINRPSGAYPELPFGGVKHSGYGREMSDLGLYEFTNQKIIVFK</sequence>
<evidence type="ECO:0000256" key="1">
    <source>
        <dbReference type="ARBA" id="ARBA00009986"/>
    </source>
</evidence>
<dbReference type="AlphaFoldDB" id="A0A0R1MMI6"/>
<dbReference type="STRING" id="1423777.FD46_GL000567"/>
<comment type="caution">
    <text evidence="4">The sequence shown here is derived from an EMBL/GenBank/DDBJ whole genome shotgun (WGS) entry which is preliminary data.</text>
</comment>
<dbReference type="InterPro" id="IPR016163">
    <property type="entry name" value="Ald_DH_C"/>
</dbReference>
<proteinExistence type="inferred from homology"/>
<evidence type="ECO:0000256" key="2">
    <source>
        <dbReference type="ARBA" id="ARBA00023002"/>
    </source>
</evidence>
<dbReference type="InterPro" id="IPR047110">
    <property type="entry name" value="GABD/Sad-like"/>
</dbReference>
<dbReference type="OrthoDB" id="9762913at2"/>
<dbReference type="EMBL" id="AZEH01000020">
    <property type="protein sequence ID" value="KRL05811.1"/>
    <property type="molecule type" value="Genomic_DNA"/>
</dbReference>
<evidence type="ECO:0000313" key="4">
    <source>
        <dbReference type="EMBL" id="KRL05811.1"/>
    </source>
</evidence>
<dbReference type="Gene3D" id="3.40.605.10">
    <property type="entry name" value="Aldehyde Dehydrogenase, Chain A, domain 1"/>
    <property type="match status" value="1"/>
</dbReference>
<dbReference type="Proteomes" id="UP000051686">
    <property type="component" value="Unassembled WGS sequence"/>
</dbReference>
<name>A0A0R1MMI6_9LACO</name>
<accession>A0A0R1MMI6</accession>
<dbReference type="PANTHER" id="PTHR43217">
    <property type="entry name" value="SUCCINATE SEMIALDEHYDE DEHYDROGENASE [NAD(P)+] SAD"/>
    <property type="match status" value="1"/>
</dbReference>
<dbReference type="GO" id="GO:0004777">
    <property type="term" value="F:succinate-semialdehyde dehydrogenase (NAD+) activity"/>
    <property type="evidence" value="ECO:0007669"/>
    <property type="project" value="TreeGrafter"/>
</dbReference>
<feature type="domain" description="Aldehyde dehydrogenase" evidence="3">
    <location>
        <begin position="4"/>
        <end position="450"/>
    </location>
</feature>
<dbReference type="PANTHER" id="PTHR43217:SF2">
    <property type="entry name" value="SUCCINATE-SEMIALDEHYDE DEHYDROGENASE [NADP(+)]"/>
    <property type="match status" value="1"/>
</dbReference>
<dbReference type="InterPro" id="IPR016162">
    <property type="entry name" value="Ald_DH_N"/>
</dbReference>
<gene>
    <name evidence="4" type="ORF">FD46_GL000567</name>
</gene>
<dbReference type="Pfam" id="PF00171">
    <property type="entry name" value="Aldedh"/>
    <property type="match status" value="1"/>
</dbReference>
<dbReference type="InterPro" id="IPR015590">
    <property type="entry name" value="Aldehyde_DH_dom"/>
</dbReference>
<reference evidence="4 5" key="1">
    <citation type="journal article" date="2015" name="Genome Announc.">
        <title>Expanding the biotechnology potential of lactobacilli through comparative genomics of 213 strains and associated genera.</title>
        <authorList>
            <person name="Sun Z."/>
            <person name="Harris H.M."/>
            <person name="McCann A."/>
            <person name="Guo C."/>
            <person name="Argimon S."/>
            <person name="Zhang W."/>
            <person name="Yang X."/>
            <person name="Jeffery I.B."/>
            <person name="Cooney J.C."/>
            <person name="Kagawa T.F."/>
            <person name="Liu W."/>
            <person name="Song Y."/>
            <person name="Salvetti E."/>
            <person name="Wrobel A."/>
            <person name="Rasinkangas P."/>
            <person name="Parkhill J."/>
            <person name="Rea M.C."/>
            <person name="O'Sullivan O."/>
            <person name="Ritari J."/>
            <person name="Douillard F.P."/>
            <person name="Paul Ross R."/>
            <person name="Yang R."/>
            <person name="Briner A.E."/>
            <person name="Felis G.E."/>
            <person name="de Vos W.M."/>
            <person name="Barrangou R."/>
            <person name="Klaenhammer T.R."/>
            <person name="Caufield P.W."/>
            <person name="Cui Y."/>
            <person name="Zhang H."/>
            <person name="O'Toole P.W."/>
        </authorList>
    </citation>
    <scope>NUCLEOTIDE SEQUENCE [LARGE SCALE GENOMIC DNA]</scope>
    <source>
        <strain evidence="4 5">DSM 19972</strain>
    </source>
</reference>
<evidence type="ECO:0000259" key="3">
    <source>
        <dbReference type="Pfam" id="PF00171"/>
    </source>
</evidence>